<proteinExistence type="predicted"/>
<dbReference type="Gene3D" id="2.120.10.80">
    <property type="entry name" value="Kelch-type beta propeller"/>
    <property type="match status" value="1"/>
</dbReference>
<accession>A0A1R2BVW2</accession>
<organism evidence="1 2">
    <name type="scientific">Stentor coeruleus</name>
    <dbReference type="NCBI Taxonomy" id="5963"/>
    <lineage>
        <taxon>Eukaryota</taxon>
        <taxon>Sar</taxon>
        <taxon>Alveolata</taxon>
        <taxon>Ciliophora</taxon>
        <taxon>Postciliodesmatophora</taxon>
        <taxon>Heterotrichea</taxon>
        <taxon>Heterotrichida</taxon>
        <taxon>Stentoridae</taxon>
        <taxon>Stentor</taxon>
    </lineage>
</organism>
<sequence length="462" mass="53335">MSCYKLDCKGEVFYKCSCSEEGFLICINHLSLHMHDDATKNHNIVKLYTQINNSKKKIVLEGLISILDQSKALEKNVISRSSYLISSINRIVSIFLKTMDNFQYNLQSETRKLLKSSKISNLDISYFSKLLQDTEANIENEISLWNIETILNLNPNLISKSLLNDYLQDDIPLIKESKLINTAFNLLVDFTTGFENYVPSSFDYIISYKNQGNSIKNINLQTQEIIIKRMSFGSKIRFPISYNLPGGLLFVGGGELIYPEYSKKYYIIDPETCEILDQSSDIERDYDTGCILYNSEIYAFGGSIRKKPFDISSKYNIRIKKWKALQNMPSPSAISCPAVFNKNILITGYEINCILSYSTVYNTYEKTNCLFEYKSLKCLLQNKERIFALAQHNVYELSPDSNNMQIVNKFTCKNSIKKSLAYKNFIYFFDNVNVFRMDVNAMTFQLIINQDYTTSINFKEDD</sequence>
<dbReference type="SUPFAM" id="SSF117281">
    <property type="entry name" value="Kelch motif"/>
    <property type="match status" value="1"/>
</dbReference>
<dbReference type="EMBL" id="MPUH01000410">
    <property type="protein sequence ID" value="OMJ80725.1"/>
    <property type="molecule type" value="Genomic_DNA"/>
</dbReference>
<name>A0A1R2BVW2_9CILI</name>
<protein>
    <submittedName>
        <fullName evidence="1">Uncharacterized protein</fullName>
    </submittedName>
</protein>
<gene>
    <name evidence="1" type="ORF">SteCoe_18929</name>
</gene>
<keyword evidence="2" id="KW-1185">Reference proteome</keyword>
<comment type="caution">
    <text evidence="1">The sequence shown here is derived from an EMBL/GenBank/DDBJ whole genome shotgun (WGS) entry which is preliminary data.</text>
</comment>
<reference evidence="1 2" key="1">
    <citation type="submission" date="2016-11" db="EMBL/GenBank/DDBJ databases">
        <title>The macronuclear genome of Stentor coeruleus: a giant cell with tiny introns.</title>
        <authorList>
            <person name="Slabodnick M."/>
            <person name="Ruby J.G."/>
            <person name="Reiff S.B."/>
            <person name="Swart E.C."/>
            <person name="Gosai S."/>
            <person name="Prabakaran S."/>
            <person name="Witkowska E."/>
            <person name="Larue G.E."/>
            <person name="Fisher S."/>
            <person name="Freeman R.M."/>
            <person name="Gunawardena J."/>
            <person name="Chu W."/>
            <person name="Stover N.A."/>
            <person name="Gregory B.D."/>
            <person name="Nowacki M."/>
            <person name="Derisi J."/>
            <person name="Roy S.W."/>
            <person name="Marshall W.F."/>
            <person name="Sood P."/>
        </authorList>
    </citation>
    <scope>NUCLEOTIDE SEQUENCE [LARGE SCALE GENOMIC DNA]</scope>
    <source>
        <strain evidence="1">WM001</strain>
    </source>
</reference>
<dbReference type="InterPro" id="IPR015915">
    <property type="entry name" value="Kelch-typ_b-propeller"/>
</dbReference>
<evidence type="ECO:0000313" key="1">
    <source>
        <dbReference type="EMBL" id="OMJ80725.1"/>
    </source>
</evidence>
<dbReference type="Proteomes" id="UP000187209">
    <property type="component" value="Unassembled WGS sequence"/>
</dbReference>
<dbReference type="AlphaFoldDB" id="A0A1R2BVW2"/>
<dbReference type="OrthoDB" id="6359816at2759"/>
<evidence type="ECO:0000313" key="2">
    <source>
        <dbReference type="Proteomes" id="UP000187209"/>
    </source>
</evidence>